<dbReference type="SUPFAM" id="SSF50965">
    <property type="entry name" value="Galactose oxidase, central domain"/>
    <property type="match status" value="1"/>
</dbReference>
<accession>A0A1R3HL34</accession>
<comment type="caution">
    <text evidence="2">The sequence shown here is derived from an EMBL/GenBank/DDBJ whole genome shotgun (WGS) entry which is preliminary data.</text>
</comment>
<sequence>MAGTYKIPKTTQTGSRTKVARKTPCLLPGDIVINILSRLPVKNLIRFKSVNKQWGNLISHPRFARMQMKQCENQSKRVLISTIPPLAIDYEAYSAGDCKAKFKLVYPAAFMKKGPKFGIKLVGSCNGLICLIIDNDELILWNPSTWESRELPKLPGSYAPDRFRFGFTFGFGFDASNDAYKVLQLGIPRVGDDDNNALNSIKIEVLTLESNVWRRLQDLQSGLQLSGNGIFLYGQLHWIGKKAIAANLRSYVIVSFDLAIEKFHKAVPIPDHEEKTISYPVLGVSGNCLFLFFKRGESFYEGWITKEYDINTSSWNRMFKVGIDRLPGYRTWRRELCYTKTGQVLIDYDRMELVLYDPKRGTTQFLASTDWGSRLHSILYTESLVSPIMMKQ</sequence>
<dbReference type="Pfam" id="PF00646">
    <property type="entry name" value="F-box"/>
    <property type="match status" value="1"/>
</dbReference>
<dbReference type="PANTHER" id="PTHR31672:SF13">
    <property type="entry name" value="F-BOX PROTEIN CPR30-LIKE"/>
    <property type="match status" value="1"/>
</dbReference>
<keyword evidence="3" id="KW-1185">Reference proteome</keyword>
<dbReference type="InterPro" id="IPR017451">
    <property type="entry name" value="F-box-assoc_interact_dom"/>
</dbReference>
<dbReference type="Gramene" id="OMO70980">
    <property type="protein sequence ID" value="OMO70980"/>
    <property type="gene ID" value="CCACVL1_18533"/>
</dbReference>
<dbReference type="AlphaFoldDB" id="A0A1R3HL34"/>
<dbReference type="InterPro" id="IPR036047">
    <property type="entry name" value="F-box-like_dom_sf"/>
</dbReference>
<evidence type="ECO:0000313" key="3">
    <source>
        <dbReference type="Proteomes" id="UP000188268"/>
    </source>
</evidence>
<dbReference type="SMART" id="SM00256">
    <property type="entry name" value="FBOX"/>
    <property type="match status" value="1"/>
</dbReference>
<name>A0A1R3HL34_COCAP</name>
<proteinExistence type="predicted"/>
<gene>
    <name evidence="2" type="ORF">CCACVL1_18533</name>
</gene>
<dbReference type="PROSITE" id="PS50181">
    <property type="entry name" value="FBOX"/>
    <property type="match status" value="1"/>
</dbReference>
<dbReference type="Proteomes" id="UP000188268">
    <property type="component" value="Unassembled WGS sequence"/>
</dbReference>
<evidence type="ECO:0000313" key="2">
    <source>
        <dbReference type="EMBL" id="OMO70980.1"/>
    </source>
</evidence>
<reference evidence="2 3" key="1">
    <citation type="submission" date="2013-09" db="EMBL/GenBank/DDBJ databases">
        <title>Corchorus capsularis genome sequencing.</title>
        <authorList>
            <person name="Alam M."/>
            <person name="Haque M.S."/>
            <person name="Islam M.S."/>
            <person name="Emdad E.M."/>
            <person name="Islam M.M."/>
            <person name="Ahmed B."/>
            <person name="Halim A."/>
            <person name="Hossen Q.M.M."/>
            <person name="Hossain M.Z."/>
            <person name="Ahmed R."/>
            <person name="Khan M.M."/>
            <person name="Islam R."/>
            <person name="Rashid M.M."/>
            <person name="Khan S.A."/>
            <person name="Rahman M.S."/>
            <person name="Alam M."/>
        </authorList>
    </citation>
    <scope>NUCLEOTIDE SEQUENCE [LARGE SCALE GENOMIC DNA]</scope>
    <source>
        <strain evidence="3">cv. CVL-1</strain>
        <tissue evidence="2">Whole seedling</tissue>
    </source>
</reference>
<dbReference type="OMA" id="NDELILW"/>
<dbReference type="Pfam" id="PF07734">
    <property type="entry name" value="FBA_1"/>
    <property type="match status" value="1"/>
</dbReference>
<evidence type="ECO:0000259" key="1">
    <source>
        <dbReference type="PROSITE" id="PS50181"/>
    </source>
</evidence>
<dbReference type="EMBL" id="AWWV01011740">
    <property type="protein sequence ID" value="OMO70980.1"/>
    <property type="molecule type" value="Genomic_DNA"/>
</dbReference>
<feature type="domain" description="F-box" evidence="1">
    <location>
        <begin position="27"/>
        <end position="66"/>
    </location>
</feature>
<dbReference type="CDD" id="cd22157">
    <property type="entry name" value="F-box_AtFBW1-like"/>
    <property type="match status" value="1"/>
</dbReference>
<dbReference type="InterPro" id="IPR011043">
    <property type="entry name" value="Gal_Oxase/kelch_b-propeller"/>
</dbReference>
<dbReference type="SUPFAM" id="SSF81383">
    <property type="entry name" value="F-box domain"/>
    <property type="match status" value="1"/>
</dbReference>
<protein>
    <recommendedName>
        <fullName evidence="1">F-box domain-containing protein</fullName>
    </recommendedName>
</protein>
<dbReference type="InterPro" id="IPR050796">
    <property type="entry name" value="SCF_F-box_component"/>
</dbReference>
<dbReference type="InterPro" id="IPR001810">
    <property type="entry name" value="F-box_dom"/>
</dbReference>
<dbReference type="NCBIfam" id="TIGR01640">
    <property type="entry name" value="F_box_assoc_1"/>
    <property type="match status" value="1"/>
</dbReference>
<organism evidence="2 3">
    <name type="scientific">Corchorus capsularis</name>
    <name type="common">Jute</name>
    <dbReference type="NCBI Taxonomy" id="210143"/>
    <lineage>
        <taxon>Eukaryota</taxon>
        <taxon>Viridiplantae</taxon>
        <taxon>Streptophyta</taxon>
        <taxon>Embryophyta</taxon>
        <taxon>Tracheophyta</taxon>
        <taxon>Spermatophyta</taxon>
        <taxon>Magnoliopsida</taxon>
        <taxon>eudicotyledons</taxon>
        <taxon>Gunneridae</taxon>
        <taxon>Pentapetalae</taxon>
        <taxon>rosids</taxon>
        <taxon>malvids</taxon>
        <taxon>Malvales</taxon>
        <taxon>Malvaceae</taxon>
        <taxon>Grewioideae</taxon>
        <taxon>Apeibeae</taxon>
        <taxon>Corchorus</taxon>
    </lineage>
</organism>
<dbReference type="PANTHER" id="PTHR31672">
    <property type="entry name" value="BNACNNG10540D PROTEIN"/>
    <property type="match status" value="1"/>
</dbReference>
<dbReference type="OrthoDB" id="1086486at2759"/>
<dbReference type="STRING" id="210143.A0A1R3HL34"/>
<dbReference type="Gene3D" id="1.20.1280.50">
    <property type="match status" value="1"/>
</dbReference>
<dbReference type="InterPro" id="IPR006527">
    <property type="entry name" value="F-box-assoc_dom_typ1"/>
</dbReference>